<evidence type="ECO:0000256" key="1">
    <source>
        <dbReference type="ARBA" id="ARBA00004141"/>
    </source>
</evidence>
<reference evidence="7 8" key="1">
    <citation type="journal article" date="2015" name="Genome Biol.">
        <title>Comparative genomics of Steinernema reveals deeply conserved gene regulatory networks.</title>
        <authorList>
            <person name="Dillman A.R."/>
            <person name="Macchietto M."/>
            <person name="Porter C.F."/>
            <person name="Rogers A."/>
            <person name="Williams B."/>
            <person name="Antoshechkin I."/>
            <person name="Lee M.M."/>
            <person name="Goodwin Z."/>
            <person name="Lu X."/>
            <person name="Lewis E.E."/>
            <person name="Goodrich-Blair H."/>
            <person name="Stock S.P."/>
            <person name="Adams B.J."/>
            <person name="Sternberg P.W."/>
            <person name="Mortazavi A."/>
        </authorList>
    </citation>
    <scope>NUCLEOTIDE SEQUENCE [LARGE SCALE GENOMIC DNA]</scope>
    <source>
        <strain evidence="7 8">ALL</strain>
    </source>
</reference>
<dbReference type="GO" id="GO:0007200">
    <property type="term" value="P:phospholipase C-activating G protein-coupled receptor signaling pathway"/>
    <property type="evidence" value="ECO:0007669"/>
    <property type="project" value="TreeGrafter"/>
</dbReference>
<keyword evidence="8" id="KW-1185">Reference proteome</keyword>
<dbReference type="PANTHER" id="PTHR24232">
    <property type="entry name" value="G-PROTEIN COUPLED RECEPTOR"/>
    <property type="match status" value="1"/>
</dbReference>
<proteinExistence type="predicted"/>
<keyword evidence="5" id="KW-0807">Transducer</keyword>
<dbReference type="Proteomes" id="UP000298663">
    <property type="component" value="Unassembled WGS sequence"/>
</dbReference>
<dbReference type="Gene3D" id="1.20.1070.10">
    <property type="entry name" value="Rhodopsin 7-helix transmembrane proteins"/>
    <property type="match status" value="1"/>
</dbReference>
<organism evidence="7 8">
    <name type="scientific">Steinernema carpocapsae</name>
    <name type="common">Entomopathogenic nematode</name>
    <dbReference type="NCBI Taxonomy" id="34508"/>
    <lineage>
        <taxon>Eukaryota</taxon>
        <taxon>Metazoa</taxon>
        <taxon>Ecdysozoa</taxon>
        <taxon>Nematoda</taxon>
        <taxon>Chromadorea</taxon>
        <taxon>Rhabditida</taxon>
        <taxon>Tylenchina</taxon>
        <taxon>Panagrolaimomorpha</taxon>
        <taxon>Strongyloidoidea</taxon>
        <taxon>Steinernematidae</taxon>
        <taxon>Steinernema</taxon>
    </lineage>
</organism>
<keyword evidence="6" id="KW-0812">Transmembrane</keyword>
<evidence type="ECO:0000256" key="6">
    <source>
        <dbReference type="SAM" id="Phobius"/>
    </source>
</evidence>
<keyword evidence="6" id="KW-0472">Membrane</keyword>
<dbReference type="SUPFAM" id="SSF81321">
    <property type="entry name" value="Family A G protein-coupled receptor-like"/>
    <property type="match status" value="1"/>
</dbReference>
<gene>
    <name evidence="7" type="ORF">L596_004283</name>
</gene>
<feature type="transmembrane region" description="Helical" evidence="6">
    <location>
        <begin position="81"/>
        <end position="109"/>
    </location>
</feature>
<evidence type="ECO:0000313" key="8">
    <source>
        <dbReference type="Proteomes" id="UP000298663"/>
    </source>
</evidence>
<accession>A0A4U8UV92</accession>
<evidence type="ECO:0000256" key="2">
    <source>
        <dbReference type="ARBA" id="ARBA00023040"/>
    </source>
</evidence>
<keyword evidence="3" id="KW-0675">Receptor</keyword>
<dbReference type="GO" id="GO:0004930">
    <property type="term" value="F:G protein-coupled receptor activity"/>
    <property type="evidence" value="ECO:0007669"/>
    <property type="project" value="UniProtKB-KW"/>
</dbReference>
<feature type="transmembrane region" description="Helical" evidence="6">
    <location>
        <begin position="116"/>
        <end position="137"/>
    </location>
</feature>
<protein>
    <recommendedName>
        <fullName evidence="9">G-protein coupled receptors family 1 profile domain-containing protein</fullName>
    </recommendedName>
</protein>
<dbReference type="EMBL" id="AZBU02000001">
    <property type="protein sequence ID" value="TMS37330.1"/>
    <property type="molecule type" value="Genomic_DNA"/>
</dbReference>
<dbReference type="GO" id="GO:0035025">
    <property type="term" value="P:positive regulation of Rho protein signal transduction"/>
    <property type="evidence" value="ECO:0007669"/>
    <property type="project" value="TreeGrafter"/>
</dbReference>
<sequence length="374" mass="40984">MISSLEVVSKSVKSISADPSTASALLTPFSQSAPEQGEFLAVNVPGFSLEAWDLANFSDHELSQSLLSANMGESQEETFQFYVATMVISAAVLGLICNLFVMALSFFCIRGDYRHFIANLAFVDIICALLFAFMGYANIADRKTFSPTVMSYSALAFYGSFGVMVCALVPVSISRVVAASKPKTYDKLFSGKRAVVVCLLSDTVPLAILGAICIAPSPTPQRWLFYLYAILTFGAYLVAFVSNSMVFRIVANHIQVVQCLHDRTRLIETRQVAFATLAQALIPLVCQVPAFLTLSSALLLIEPLSDGKFIVLTQLWLAASPFFDALITLFVIKQYRAQTFACMTAIVECDLWQNNRRHHVTYCSNGSAEGWAKV</sequence>
<dbReference type="AlphaFoldDB" id="A0A4U8UV92"/>
<keyword evidence="2" id="KW-0297">G-protein coupled receptor</keyword>
<evidence type="ECO:0000256" key="4">
    <source>
        <dbReference type="ARBA" id="ARBA00023180"/>
    </source>
</evidence>
<evidence type="ECO:0000256" key="5">
    <source>
        <dbReference type="ARBA" id="ARBA00023224"/>
    </source>
</evidence>
<evidence type="ECO:0000313" key="7">
    <source>
        <dbReference type="EMBL" id="TMS37330.1"/>
    </source>
</evidence>
<dbReference type="OrthoDB" id="5851235at2759"/>
<feature type="transmembrane region" description="Helical" evidence="6">
    <location>
        <begin position="194"/>
        <end position="217"/>
    </location>
</feature>
<feature type="transmembrane region" description="Helical" evidence="6">
    <location>
        <begin position="313"/>
        <end position="332"/>
    </location>
</feature>
<dbReference type="CDD" id="cd00637">
    <property type="entry name" value="7tm_classA_rhodopsin-like"/>
    <property type="match status" value="1"/>
</dbReference>
<dbReference type="PANTHER" id="PTHR24232:SF53">
    <property type="entry name" value="G-PROTEIN COUPLED RECEPTORS FAMILY 1 PROFILE DOMAIN-CONTAINING PROTEIN"/>
    <property type="match status" value="1"/>
</dbReference>
<dbReference type="GO" id="GO:0005886">
    <property type="term" value="C:plasma membrane"/>
    <property type="evidence" value="ECO:0007669"/>
    <property type="project" value="TreeGrafter"/>
</dbReference>
<name>A0A4U8UV92_STECR</name>
<feature type="transmembrane region" description="Helical" evidence="6">
    <location>
        <begin position="149"/>
        <end position="173"/>
    </location>
</feature>
<keyword evidence="4" id="KW-0325">Glycoprotein</keyword>
<evidence type="ECO:0000256" key="3">
    <source>
        <dbReference type="ARBA" id="ARBA00023170"/>
    </source>
</evidence>
<feature type="transmembrane region" description="Helical" evidence="6">
    <location>
        <begin position="223"/>
        <end position="251"/>
    </location>
</feature>
<comment type="subcellular location">
    <subcellularLocation>
        <location evidence="1">Membrane</location>
        <topology evidence="1">Multi-pass membrane protein</topology>
    </subcellularLocation>
</comment>
<evidence type="ECO:0008006" key="9">
    <source>
        <dbReference type="Google" id="ProtNLM"/>
    </source>
</evidence>
<keyword evidence="6" id="KW-1133">Transmembrane helix</keyword>
<feature type="transmembrane region" description="Helical" evidence="6">
    <location>
        <begin position="272"/>
        <end position="301"/>
    </location>
</feature>
<reference evidence="7 8" key="2">
    <citation type="journal article" date="2019" name="G3 (Bethesda)">
        <title>Hybrid Assembly of the Genome of the Entomopathogenic Nematode Steinernema carpocapsae Identifies the X-Chromosome.</title>
        <authorList>
            <person name="Serra L."/>
            <person name="Macchietto M."/>
            <person name="Macias-Munoz A."/>
            <person name="McGill C.J."/>
            <person name="Rodriguez I.M."/>
            <person name="Rodriguez B."/>
            <person name="Murad R."/>
            <person name="Mortazavi A."/>
        </authorList>
    </citation>
    <scope>NUCLEOTIDE SEQUENCE [LARGE SCALE GENOMIC DNA]</scope>
    <source>
        <strain evidence="7 8">ALL</strain>
    </source>
</reference>
<comment type="caution">
    <text evidence="7">The sequence shown here is derived from an EMBL/GenBank/DDBJ whole genome shotgun (WGS) entry which is preliminary data.</text>
</comment>